<dbReference type="Proteomes" id="UP000199103">
    <property type="component" value="Chromosome I"/>
</dbReference>
<proteinExistence type="predicted"/>
<comment type="subcellular location">
    <subcellularLocation>
        <location evidence="1">Cell membrane</location>
        <topology evidence="1">Multi-pass membrane protein</topology>
    </subcellularLocation>
</comment>
<keyword evidence="2" id="KW-1003">Cell membrane</keyword>
<dbReference type="PANTHER" id="PTHR34820">
    <property type="entry name" value="INNER MEMBRANE PROTEIN YEBZ"/>
    <property type="match status" value="1"/>
</dbReference>
<evidence type="ECO:0000256" key="2">
    <source>
        <dbReference type="ARBA" id="ARBA00022475"/>
    </source>
</evidence>
<evidence type="ECO:0000256" key="1">
    <source>
        <dbReference type="ARBA" id="ARBA00004651"/>
    </source>
</evidence>
<feature type="domain" description="Copper resistance protein D" evidence="11">
    <location>
        <begin position="346"/>
        <end position="440"/>
    </location>
</feature>
<keyword evidence="13" id="KW-1185">Reference proteome</keyword>
<feature type="transmembrane region" description="Helical" evidence="9">
    <location>
        <begin position="418"/>
        <end position="440"/>
    </location>
</feature>
<protein>
    <submittedName>
        <fullName evidence="12">Copper transport protein</fullName>
    </submittedName>
</protein>
<keyword evidence="5" id="KW-0732">Signal</keyword>
<dbReference type="GO" id="GO:0042597">
    <property type="term" value="C:periplasmic space"/>
    <property type="evidence" value="ECO:0007669"/>
    <property type="project" value="InterPro"/>
</dbReference>
<keyword evidence="3 9" id="KW-0812">Transmembrane</keyword>
<dbReference type="GO" id="GO:0005886">
    <property type="term" value="C:plasma membrane"/>
    <property type="evidence" value="ECO:0007669"/>
    <property type="project" value="UniProtKB-SubCell"/>
</dbReference>
<feature type="transmembrane region" description="Helical" evidence="9">
    <location>
        <begin position="346"/>
        <end position="365"/>
    </location>
</feature>
<sequence length="557" mass="57696">MLPSSTPRPGPCRLLRLIGPILLLAATLLVAGAAPASAHAVLVDSSPRDGARLQRLPTTITLRFDESVGATADAGRVLDADGRRVDNGTVRTTDNGRTVIIGLRGGQAEAKARYLVSWRVISADSHVVTGSLRFGVGEPAGSNGSGAANASDGPTRTGPAVIAGIGSGLGYAGLVTAIGALAVGLLIWRTALRSRWMRMLIIAGSVMIMLGAVVELAGSAVELSGGAGASPFAADDLRTVADSLPGRLLQARILASAALIPLGLGLLGSVRDHRRARGLAIGWAVLASGLLLLVAAHGHAAVGTMRVVALAATVLHLAAFCCWLGGMVVLVLMIRPRMTTPRVAGRALQLWSPFAFGCVAVLVISGELLGWRQVQPIEALWGTRYGVLLLIKLGLVALTLAAALLNRRSVTSSAGLPRAAVTFVIELSIMIGVLGVATALSSTAPAISSYGPPIVVSRPMADDRLQVRIDSTRRGPQTIAVGVSDASGRPVRLQQLTGRLSSADAGVSAIDVHFTRTRDGWRSTDAVAPLPGVWQLQVTARPRHGPSYVVAADYRVW</sequence>
<feature type="transmembrane region" description="Helical" evidence="9">
    <location>
        <begin position="308"/>
        <end position="334"/>
    </location>
</feature>
<evidence type="ECO:0000256" key="6">
    <source>
        <dbReference type="ARBA" id="ARBA00022989"/>
    </source>
</evidence>
<dbReference type="Gene3D" id="2.60.40.1220">
    <property type="match status" value="1"/>
</dbReference>
<gene>
    <name evidence="12" type="ORF">SAMN04489812_0262</name>
</gene>
<dbReference type="GO" id="GO:0005507">
    <property type="term" value="F:copper ion binding"/>
    <property type="evidence" value="ECO:0007669"/>
    <property type="project" value="InterPro"/>
</dbReference>
<dbReference type="STRING" id="630515.SAMN04489812_0262"/>
<evidence type="ECO:0000256" key="9">
    <source>
        <dbReference type="SAM" id="Phobius"/>
    </source>
</evidence>
<feature type="transmembrane region" description="Helical" evidence="9">
    <location>
        <begin position="200"/>
        <end position="221"/>
    </location>
</feature>
<dbReference type="GO" id="GO:0006825">
    <property type="term" value="P:copper ion transport"/>
    <property type="evidence" value="ECO:0007669"/>
    <property type="project" value="InterPro"/>
</dbReference>
<name>A0A1H1MUF7_9ACTN</name>
<feature type="transmembrane region" description="Helical" evidence="9">
    <location>
        <begin position="249"/>
        <end position="267"/>
    </location>
</feature>
<dbReference type="InterPro" id="IPR008457">
    <property type="entry name" value="Cu-R_CopD_dom"/>
</dbReference>
<dbReference type="Pfam" id="PF05425">
    <property type="entry name" value="CopD"/>
    <property type="match status" value="1"/>
</dbReference>
<dbReference type="EMBL" id="LT629772">
    <property type="protein sequence ID" value="SDR90222.1"/>
    <property type="molecule type" value="Genomic_DNA"/>
</dbReference>
<feature type="transmembrane region" description="Helical" evidence="9">
    <location>
        <begin position="385"/>
        <end position="406"/>
    </location>
</feature>
<dbReference type="OrthoDB" id="5242236at2"/>
<dbReference type="InterPro" id="IPR014756">
    <property type="entry name" value="Ig_E-set"/>
</dbReference>
<dbReference type="InterPro" id="IPR032694">
    <property type="entry name" value="CopC/D"/>
</dbReference>
<dbReference type="AlphaFoldDB" id="A0A1H1MUF7"/>
<evidence type="ECO:0000259" key="11">
    <source>
        <dbReference type="Pfam" id="PF05425"/>
    </source>
</evidence>
<evidence type="ECO:0000256" key="7">
    <source>
        <dbReference type="ARBA" id="ARBA00023008"/>
    </source>
</evidence>
<keyword evidence="4" id="KW-0479">Metal-binding</keyword>
<evidence type="ECO:0000256" key="4">
    <source>
        <dbReference type="ARBA" id="ARBA00022723"/>
    </source>
</evidence>
<keyword evidence="8 9" id="KW-0472">Membrane</keyword>
<evidence type="ECO:0000313" key="12">
    <source>
        <dbReference type="EMBL" id="SDR90222.1"/>
    </source>
</evidence>
<dbReference type="InterPro" id="IPR007348">
    <property type="entry name" value="CopC_dom"/>
</dbReference>
<feature type="transmembrane region" description="Helical" evidence="9">
    <location>
        <begin position="169"/>
        <end position="188"/>
    </location>
</feature>
<evidence type="ECO:0000313" key="13">
    <source>
        <dbReference type="Proteomes" id="UP000199103"/>
    </source>
</evidence>
<accession>A0A1H1MUF7</accession>
<dbReference type="InterPro" id="IPR014755">
    <property type="entry name" value="Cu-Rt/internalin_Ig-like"/>
</dbReference>
<dbReference type="Pfam" id="PF04234">
    <property type="entry name" value="CopC"/>
    <property type="match status" value="1"/>
</dbReference>
<evidence type="ECO:0000256" key="5">
    <source>
        <dbReference type="ARBA" id="ARBA00022729"/>
    </source>
</evidence>
<evidence type="ECO:0000259" key="10">
    <source>
        <dbReference type="Pfam" id="PF04234"/>
    </source>
</evidence>
<evidence type="ECO:0000256" key="8">
    <source>
        <dbReference type="ARBA" id="ARBA00023136"/>
    </source>
</evidence>
<feature type="transmembrane region" description="Helical" evidence="9">
    <location>
        <begin position="279"/>
        <end position="302"/>
    </location>
</feature>
<keyword evidence="7" id="KW-0186">Copper</keyword>
<dbReference type="GO" id="GO:0046688">
    <property type="term" value="P:response to copper ion"/>
    <property type="evidence" value="ECO:0007669"/>
    <property type="project" value="InterPro"/>
</dbReference>
<dbReference type="PANTHER" id="PTHR34820:SF4">
    <property type="entry name" value="INNER MEMBRANE PROTEIN YEBZ"/>
    <property type="match status" value="1"/>
</dbReference>
<evidence type="ECO:0000256" key="3">
    <source>
        <dbReference type="ARBA" id="ARBA00022692"/>
    </source>
</evidence>
<reference evidence="12 13" key="1">
    <citation type="submission" date="2016-10" db="EMBL/GenBank/DDBJ databases">
        <authorList>
            <person name="de Groot N.N."/>
        </authorList>
    </citation>
    <scope>NUCLEOTIDE SEQUENCE [LARGE SCALE GENOMIC DNA]</scope>
    <source>
        <strain evidence="12 13">DSM 21800</strain>
    </source>
</reference>
<feature type="domain" description="CopC" evidence="10">
    <location>
        <begin position="39"/>
        <end position="136"/>
    </location>
</feature>
<organism evidence="12 13">
    <name type="scientific">Microlunatus soli</name>
    <dbReference type="NCBI Taxonomy" id="630515"/>
    <lineage>
        <taxon>Bacteria</taxon>
        <taxon>Bacillati</taxon>
        <taxon>Actinomycetota</taxon>
        <taxon>Actinomycetes</taxon>
        <taxon>Propionibacteriales</taxon>
        <taxon>Propionibacteriaceae</taxon>
        <taxon>Microlunatus</taxon>
    </lineage>
</organism>
<keyword evidence="6 9" id="KW-1133">Transmembrane helix</keyword>
<dbReference type="SUPFAM" id="SSF81296">
    <property type="entry name" value="E set domains"/>
    <property type="match status" value="1"/>
</dbReference>